<dbReference type="RefSeq" id="WP_252161451.1">
    <property type="nucleotide sequence ID" value="NZ_CP098809.1"/>
</dbReference>
<name>A0A9Q8YH02_ENSAD</name>
<dbReference type="SUPFAM" id="SSF88697">
    <property type="entry name" value="PUA domain-like"/>
    <property type="match status" value="1"/>
</dbReference>
<evidence type="ECO:0000313" key="2">
    <source>
        <dbReference type="EMBL" id="USJ28366.1"/>
    </source>
</evidence>
<reference evidence="2" key="1">
    <citation type="submission" date="2022-06" db="EMBL/GenBank/DDBJ databases">
        <title>Physiological and biochemical characterization and genomic elucidation of a strain of the genus Ensifer adhaerens M8 that combines arsenic oxidation and chromium reduction.</title>
        <authorList>
            <person name="Li X."/>
            <person name="Yu c."/>
        </authorList>
    </citation>
    <scope>NUCLEOTIDE SEQUENCE</scope>
    <source>
        <strain evidence="2">M8</strain>
        <plasmid evidence="2">pB</plasmid>
    </source>
</reference>
<dbReference type="SMART" id="SM01022">
    <property type="entry name" value="ASCH"/>
    <property type="match status" value="1"/>
</dbReference>
<protein>
    <submittedName>
        <fullName evidence="2">ASCH domain-containing protein</fullName>
    </submittedName>
</protein>
<dbReference type="AlphaFoldDB" id="A0A9Q8YH02"/>
<dbReference type="PANTHER" id="PTHR42250:SF1">
    <property type="entry name" value="ASCH DOMAIN-CONTAINING PROTEIN"/>
    <property type="match status" value="1"/>
</dbReference>
<proteinExistence type="predicted"/>
<evidence type="ECO:0000259" key="1">
    <source>
        <dbReference type="SMART" id="SM01022"/>
    </source>
</evidence>
<evidence type="ECO:0000313" key="3">
    <source>
        <dbReference type="Proteomes" id="UP001055460"/>
    </source>
</evidence>
<dbReference type="Pfam" id="PF04266">
    <property type="entry name" value="ASCH"/>
    <property type="match status" value="1"/>
</dbReference>
<feature type="domain" description="ASCH" evidence="1">
    <location>
        <begin position="38"/>
        <end position="147"/>
    </location>
</feature>
<organism evidence="2 3">
    <name type="scientific">Ensifer adhaerens</name>
    <name type="common">Sinorhizobium morelense</name>
    <dbReference type="NCBI Taxonomy" id="106592"/>
    <lineage>
        <taxon>Bacteria</taxon>
        <taxon>Pseudomonadati</taxon>
        <taxon>Pseudomonadota</taxon>
        <taxon>Alphaproteobacteria</taxon>
        <taxon>Hyphomicrobiales</taxon>
        <taxon>Rhizobiaceae</taxon>
        <taxon>Sinorhizobium/Ensifer group</taxon>
        <taxon>Ensifer</taxon>
    </lineage>
</organism>
<accession>A0A9Q8YH02</accession>
<dbReference type="Gene3D" id="2.30.130.30">
    <property type="entry name" value="Hypothetical protein"/>
    <property type="match status" value="1"/>
</dbReference>
<keyword evidence="2" id="KW-0614">Plasmid</keyword>
<dbReference type="InterPro" id="IPR015947">
    <property type="entry name" value="PUA-like_sf"/>
</dbReference>
<gene>
    <name evidence="2" type="ORF">NE863_27295</name>
</gene>
<sequence>MAFHRAKPIDQGSLAPAQLKAHISCEFPELVAVERHRFVMVAELADLIFSSKKSSTIRYSKGAVEYPSAQELPLYVVGDHRQKADPTCIGALRIGAVRYKTLAELSEHDAHKDGFASKAELVEALHTFYGDISLTDVLSVFEFTLSGQQNNAPRAAREHSSAA</sequence>
<dbReference type="PANTHER" id="PTHR42250">
    <property type="entry name" value="ASCH DOMAIN-CONTAINING PROTEIN"/>
    <property type="match status" value="1"/>
</dbReference>
<dbReference type="InterPro" id="IPR007374">
    <property type="entry name" value="ASCH_domain"/>
</dbReference>
<dbReference type="Proteomes" id="UP001055460">
    <property type="component" value="Plasmid pB"/>
</dbReference>
<geneLocation type="plasmid" evidence="2 3">
    <name>pB</name>
</geneLocation>
<dbReference type="EMBL" id="CP098809">
    <property type="protein sequence ID" value="USJ28366.1"/>
    <property type="molecule type" value="Genomic_DNA"/>
</dbReference>